<evidence type="ECO:0008006" key="4">
    <source>
        <dbReference type="Google" id="ProtNLM"/>
    </source>
</evidence>
<name>A0AAW8JKJ4_9GAMM</name>
<dbReference type="AlphaFoldDB" id="A0AAW8JKJ4"/>
<evidence type="ECO:0000313" key="2">
    <source>
        <dbReference type="EMBL" id="MDQ9073102.1"/>
    </source>
</evidence>
<sequence length="125" mass="14175">MMKIRALFFAIFCACFIVACSKMSPLLENNKDFIGVWKNETGTISIEKNGDARYSSHEKLENMTKDSDEKVSESSEIKAQITEFDSSHFRIGSGGFGKSFVINKAPYQDNGKWKVVLNDEEYVKK</sequence>
<proteinExistence type="predicted"/>
<feature type="chain" id="PRO_5043678765" description="DUF2147 domain-containing protein" evidence="1">
    <location>
        <begin position="20"/>
        <end position="125"/>
    </location>
</feature>
<feature type="signal peptide" evidence="1">
    <location>
        <begin position="1"/>
        <end position="19"/>
    </location>
</feature>
<organism evidence="2 3">
    <name type="scientific">Acinetobacter gerneri</name>
    <dbReference type="NCBI Taxonomy" id="202952"/>
    <lineage>
        <taxon>Bacteria</taxon>
        <taxon>Pseudomonadati</taxon>
        <taxon>Pseudomonadota</taxon>
        <taxon>Gammaproteobacteria</taxon>
        <taxon>Moraxellales</taxon>
        <taxon>Moraxellaceae</taxon>
        <taxon>Acinetobacter</taxon>
    </lineage>
</organism>
<evidence type="ECO:0000313" key="3">
    <source>
        <dbReference type="Proteomes" id="UP001243195"/>
    </source>
</evidence>
<dbReference type="Proteomes" id="UP001243195">
    <property type="component" value="Unassembled WGS sequence"/>
</dbReference>
<comment type="caution">
    <text evidence="2">The sequence shown here is derived from an EMBL/GenBank/DDBJ whole genome shotgun (WGS) entry which is preliminary data.</text>
</comment>
<accession>A0AAW8JKJ4</accession>
<dbReference type="PROSITE" id="PS51257">
    <property type="entry name" value="PROKAR_LIPOPROTEIN"/>
    <property type="match status" value="1"/>
</dbReference>
<protein>
    <recommendedName>
        <fullName evidence="4">DUF2147 domain-containing protein</fullName>
    </recommendedName>
</protein>
<dbReference type="RefSeq" id="WP_277091652.1">
    <property type="nucleotide sequence ID" value="NZ_DAMBEH010000007.1"/>
</dbReference>
<gene>
    <name evidence="2" type="ORF">RFH51_16735</name>
</gene>
<keyword evidence="1" id="KW-0732">Signal</keyword>
<reference evidence="2" key="1">
    <citation type="submission" date="2023-08" db="EMBL/GenBank/DDBJ databases">
        <title>Emergence of clinically-relevant ST2 carbapenem-resistant Acinetobacter baumannii strains in hospital sewages in Zhejiang, East of China.</title>
        <authorList>
            <person name="Kaichao C."/>
            <person name="Zhang R."/>
        </authorList>
    </citation>
    <scope>NUCLEOTIDE SEQUENCE</scope>
    <source>
        <strain evidence="2">M-SY-60</strain>
    </source>
</reference>
<evidence type="ECO:0000256" key="1">
    <source>
        <dbReference type="SAM" id="SignalP"/>
    </source>
</evidence>
<dbReference type="EMBL" id="JAVIDA010000034">
    <property type="protein sequence ID" value="MDQ9073102.1"/>
    <property type="molecule type" value="Genomic_DNA"/>
</dbReference>